<dbReference type="PROSITE" id="PS50206">
    <property type="entry name" value="RHODANESE_3"/>
    <property type="match status" value="1"/>
</dbReference>
<evidence type="ECO:0000259" key="2">
    <source>
        <dbReference type="PROSITE" id="PS50987"/>
    </source>
</evidence>
<dbReference type="InterPro" id="IPR001845">
    <property type="entry name" value="HTH_ArsR_DNA-bd_dom"/>
</dbReference>
<dbReference type="Proteomes" id="UP000190367">
    <property type="component" value="Unassembled WGS sequence"/>
</dbReference>
<dbReference type="InterPro" id="IPR036390">
    <property type="entry name" value="WH_DNA-bd_sf"/>
</dbReference>
<sequence>MKTTARKFKDTVYVELAKTAKALGNPHRMEIIDLLAQGPFTVETIARYTGMTIANTSQHLQVLKNAQLVAISRKGNYIYYQLTGENVYAAWASLRELGMTHNTEVKKAIDDYRKGYHNGDAVSAEELLEKVHAGDVIVLDVRPEDEYHRGHIHRAISIPLDQLQARIRELSKKQEIVAYCRGSLCMLVEEAVTLLKQQGYKARKFDDGYKDWALKGYPTTMTM</sequence>
<accession>A0A1T4NF22</accession>
<feature type="domain" description="HTH arsR-type" evidence="2">
    <location>
        <begin position="8"/>
        <end position="106"/>
    </location>
</feature>
<dbReference type="PANTHER" id="PTHR43031">
    <property type="entry name" value="FAD-DEPENDENT OXIDOREDUCTASE"/>
    <property type="match status" value="1"/>
</dbReference>
<dbReference type="CDD" id="cd00090">
    <property type="entry name" value="HTH_ARSR"/>
    <property type="match status" value="1"/>
</dbReference>
<feature type="domain" description="Rhodanese" evidence="1">
    <location>
        <begin position="132"/>
        <end position="221"/>
    </location>
</feature>
<reference evidence="4" key="1">
    <citation type="submission" date="2017-02" db="EMBL/GenBank/DDBJ databases">
        <authorList>
            <person name="Varghese N."/>
            <person name="Submissions S."/>
        </authorList>
    </citation>
    <scope>NUCLEOTIDE SEQUENCE [LARGE SCALE GENOMIC DNA]</scope>
    <source>
        <strain evidence="4">DSM 22224</strain>
    </source>
</reference>
<dbReference type="STRING" id="634771.SAMN04488128_1011544"/>
<keyword evidence="3" id="KW-0808">Transferase</keyword>
<dbReference type="Pfam" id="PF00581">
    <property type="entry name" value="Rhodanese"/>
    <property type="match status" value="1"/>
</dbReference>
<name>A0A1T4NF22_9BACT</name>
<dbReference type="SUPFAM" id="SSF46785">
    <property type="entry name" value="Winged helix' DNA-binding domain"/>
    <property type="match status" value="1"/>
</dbReference>
<dbReference type="SMART" id="SM00450">
    <property type="entry name" value="RHOD"/>
    <property type="match status" value="1"/>
</dbReference>
<dbReference type="GO" id="GO:0016740">
    <property type="term" value="F:transferase activity"/>
    <property type="evidence" value="ECO:0007669"/>
    <property type="project" value="UniProtKB-KW"/>
</dbReference>
<dbReference type="NCBIfam" id="NF033788">
    <property type="entry name" value="HTH_metalloreg"/>
    <property type="match status" value="1"/>
</dbReference>
<dbReference type="CDD" id="cd00158">
    <property type="entry name" value="RHOD"/>
    <property type="match status" value="1"/>
</dbReference>
<dbReference type="EMBL" id="FUWZ01000001">
    <property type="protein sequence ID" value="SJZ77388.1"/>
    <property type="molecule type" value="Genomic_DNA"/>
</dbReference>
<dbReference type="SMART" id="SM00418">
    <property type="entry name" value="HTH_ARSR"/>
    <property type="match status" value="1"/>
</dbReference>
<organism evidence="3 4">
    <name type="scientific">Chitinophaga eiseniae</name>
    <dbReference type="NCBI Taxonomy" id="634771"/>
    <lineage>
        <taxon>Bacteria</taxon>
        <taxon>Pseudomonadati</taxon>
        <taxon>Bacteroidota</taxon>
        <taxon>Chitinophagia</taxon>
        <taxon>Chitinophagales</taxon>
        <taxon>Chitinophagaceae</taxon>
        <taxon>Chitinophaga</taxon>
    </lineage>
</organism>
<dbReference type="InterPro" id="IPR011991">
    <property type="entry name" value="ArsR-like_HTH"/>
</dbReference>
<dbReference type="InterPro" id="IPR001763">
    <property type="entry name" value="Rhodanese-like_dom"/>
</dbReference>
<dbReference type="SUPFAM" id="SSF52821">
    <property type="entry name" value="Rhodanese/Cell cycle control phosphatase"/>
    <property type="match status" value="1"/>
</dbReference>
<dbReference type="InterPro" id="IPR036388">
    <property type="entry name" value="WH-like_DNA-bd_sf"/>
</dbReference>
<dbReference type="PANTHER" id="PTHR43031:SF1">
    <property type="entry name" value="PYRIDINE NUCLEOTIDE-DISULPHIDE OXIDOREDUCTASE"/>
    <property type="match status" value="1"/>
</dbReference>
<dbReference type="GO" id="GO:0003700">
    <property type="term" value="F:DNA-binding transcription factor activity"/>
    <property type="evidence" value="ECO:0007669"/>
    <property type="project" value="InterPro"/>
</dbReference>
<dbReference type="RefSeq" id="WP_078668141.1">
    <property type="nucleotide sequence ID" value="NZ_FUWZ01000001.1"/>
</dbReference>
<proteinExistence type="predicted"/>
<evidence type="ECO:0000259" key="1">
    <source>
        <dbReference type="PROSITE" id="PS50206"/>
    </source>
</evidence>
<evidence type="ECO:0000313" key="3">
    <source>
        <dbReference type="EMBL" id="SJZ77388.1"/>
    </source>
</evidence>
<dbReference type="Gene3D" id="1.10.10.10">
    <property type="entry name" value="Winged helix-like DNA-binding domain superfamily/Winged helix DNA-binding domain"/>
    <property type="match status" value="1"/>
</dbReference>
<dbReference type="AlphaFoldDB" id="A0A1T4NF22"/>
<dbReference type="PRINTS" id="PR00778">
    <property type="entry name" value="HTHARSR"/>
</dbReference>
<dbReference type="Gene3D" id="3.40.250.10">
    <property type="entry name" value="Rhodanese-like domain"/>
    <property type="match status" value="1"/>
</dbReference>
<keyword evidence="4" id="KW-1185">Reference proteome</keyword>
<dbReference type="Pfam" id="PF01022">
    <property type="entry name" value="HTH_5"/>
    <property type="match status" value="1"/>
</dbReference>
<dbReference type="InterPro" id="IPR050229">
    <property type="entry name" value="GlpE_sulfurtransferase"/>
</dbReference>
<dbReference type="InterPro" id="IPR036873">
    <property type="entry name" value="Rhodanese-like_dom_sf"/>
</dbReference>
<dbReference type="PROSITE" id="PS50987">
    <property type="entry name" value="HTH_ARSR_2"/>
    <property type="match status" value="1"/>
</dbReference>
<gene>
    <name evidence="3" type="ORF">SAMN04488128_1011544</name>
</gene>
<evidence type="ECO:0000313" key="4">
    <source>
        <dbReference type="Proteomes" id="UP000190367"/>
    </source>
</evidence>
<dbReference type="OrthoDB" id="9808735at2"/>
<protein>
    <submittedName>
        <fullName evidence="3">Rhodanese-related sulfurtransferase</fullName>
    </submittedName>
</protein>